<evidence type="ECO:0000256" key="2">
    <source>
        <dbReference type="SAM" id="SignalP"/>
    </source>
</evidence>
<sequence>MFRCFPLVLLAMTREMVALRSDLERALSLNHSDTEVSTPKSNGTSFFQFRANETSEEHARIQGRLHKGPVVASPTLHHSNHMTSKRQPHKNSGDEFWDEKPQWLLAAR</sequence>
<proteinExistence type="predicted"/>
<feature type="chain" id="PRO_5030606512" evidence="2">
    <location>
        <begin position="19"/>
        <end position="108"/>
    </location>
</feature>
<protein>
    <submittedName>
        <fullName evidence="3">Uncharacterized protein</fullName>
    </submittedName>
</protein>
<keyword evidence="2" id="KW-0732">Signal</keyword>
<feature type="signal peptide" evidence="2">
    <location>
        <begin position="1"/>
        <end position="18"/>
    </location>
</feature>
<organism evidence="3">
    <name type="scientific">Noctiluca scintillans</name>
    <name type="common">Sea sparkle</name>
    <name type="synonym">Red tide dinoflagellate</name>
    <dbReference type="NCBI Taxonomy" id="2966"/>
    <lineage>
        <taxon>Eukaryota</taxon>
        <taxon>Sar</taxon>
        <taxon>Alveolata</taxon>
        <taxon>Dinophyceae</taxon>
        <taxon>Noctilucales</taxon>
        <taxon>Noctilucaceae</taxon>
        <taxon>Noctiluca</taxon>
    </lineage>
</organism>
<gene>
    <name evidence="3" type="ORF">NSCI0253_LOCUS10041</name>
</gene>
<accession>A0A7S0ZXY7</accession>
<dbReference type="AlphaFoldDB" id="A0A7S0ZXY7"/>
<evidence type="ECO:0000313" key="3">
    <source>
        <dbReference type="EMBL" id="CAD8835693.1"/>
    </source>
</evidence>
<feature type="region of interest" description="Disordered" evidence="1">
    <location>
        <begin position="65"/>
        <end position="100"/>
    </location>
</feature>
<evidence type="ECO:0000256" key="1">
    <source>
        <dbReference type="SAM" id="MobiDB-lite"/>
    </source>
</evidence>
<reference evidence="3" key="1">
    <citation type="submission" date="2021-01" db="EMBL/GenBank/DDBJ databases">
        <authorList>
            <person name="Corre E."/>
            <person name="Pelletier E."/>
            <person name="Niang G."/>
            <person name="Scheremetjew M."/>
            <person name="Finn R."/>
            <person name="Kale V."/>
            <person name="Holt S."/>
            <person name="Cochrane G."/>
            <person name="Meng A."/>
            <person name="Brown T."/>
            <person name="Cohen L."/>
        </authorList>
    </citation>
    <scope>NUCLEOTIDE SEQUENCE</scope>
</reference>
<feature type="compositionally biased region" description="Basic residues" evidence="1">
    <location>
        <begin position="78"/>
        <end position="89"/>
    </location>
</feature>
<name>A0A7S0ZXY7_NOCSC</name>
<dbReference type="EMBL" id="HBFQ01014515">
    <property type="protein sequence ID" value="CAD8835693.1"/>
    <property type="molecule type" value="Transcribed_RNA"/>
</dbReference>